<dbReference type="Gene3D" id="3.10.100.10">
    <property type="entry name" value="Mannose-Binding Protein A, subunit A"/>
    <property type="match status" value="2"/>
</dbReference>
<dbReference type="CDD" id="cd00037">
    <property type="entry name" value="CLECT"/>
    <property type="match status" value="1"/>
</dbReference>
<dbReference type="InterPro" id="IPR001304">
    <property type="entry name" value="C-type_lectin-like"/>
</dbReference>
<dbReference type="SUPFAM" id="SSF56436">
    <property type="entry name" value="C-type lectin-like"/>
    <property type="match status" value="2"/>
</dbReference>
<dbReference type="InterPro" id="IPR050111">
    <property type="entry name" value="C-type_lectin/snaclec_domain"/>
</dbReference>
<dbReference type="EMBL" id="OB661729">
    <property type="protein sequence ID" value="CAD7228858.1"/>
    <property type="molecule type" value="Genomic_DNA"/>
</dbReference>
<dbReference type="SMART" id="SM00034">
    <property type="entry name" value="CLECT"/>
    <property type="match status" value="1"/>
</dbReference>
<dbReference type="OrthoDB" id="7847314at2759"/>
<sequence>MHATTSIFSSSDTVQQRESVTSGFQRDRNMDLFIPWLLLSSIFLQETLGLMPLQEEKAKTSAKEVYEDQCDFPFLAVDGGYCYFMSKSLLAITWEEAQTICGWMHPQGRLAEFTTAEELVQATLFLLDNDPSCNSWSAREYEPSCNSWSAPPVSMTLPATPGAPVSMTPPATPGAPVSMTPPATPEAPVSMTPPATPGAPVTGPWIGAREIEDSNEFVWASTNSSISHANWGPGQPNSETSGDSVALDCQYSYAWVDMAATNDGPVLCEIPANAPPEVIVCPTDFTLVGPRCYHTGPNHMTWDEAVQYCHNAAPSATNPKLAEFEEEDELKIIIKEHLLTVCFPPECGMSKYRHATKELKETDFS</sequence>
<organism evidence="2">
    <name type="scientific">Cyprideis torosa</name>
    <dbReference type="NCBI Taxonomy" id="163714"/>
    <lineage>
        <taxon>Eukaryota</taxon>
        <taxon>Metazoa</taxon>
        <taxon>Ecdysozoa</taxon>
        <taxon>Arthropoda</taxon>
        <taxon>Crustacea</taxon>
        <taxon>Oligostraca</taxon>
        <taxon>Ostracoda</taxon>
        <taxon>Podocopa</taxon>
        <taxon>Podocopida</taxon>
        <taxon>Cytherocopina</taxon>
        <taxon>Cytheroidea</taxon>
        <taxon>Cytherideidae</taxon>
        <taxon>Cyprideis</taxon>
    </lineage>
</organism>
<dbReference type="InterPro" id="IPR016187">
    <property type="entry name" value="CTDL_fold"/>
</dbReference>
<dbReference type="InterPro" id="IPR016186">
    <property type="entry name" value="C-type_lectin-like/link_sf"/>
</dbReference>
<dbReference type="PANTHER" id="PTHR22803">
    <property type="entry name" value="MANNOSE, PHOSPHOLIPASE, LECTIN RECEPTOR RELATED"/>
    <property type="match status" value="1"/>
</dbReference>
<dbReference type="AlphaFoldDB" id="A0A7R8ZLY4"/>
<feature type="region of interest" description="Disordered" evidence="1">
    <location>
        <begin position="159"/>
        <end position="206"/>
    </location>
</feature>
<proteinExistence type="predicted"/>
<reference evidence="2" key="1">
    <citation type="submission" date="2020-11" db="EMBL/GenBank/DDBJ databases">
        <authorList>
            <person name="Tran Van P."/>
        </authorList>
    </citation>
    <scope>NUCLEOTIDE SEQUENCE</scope>
</reference>
<evidence type="ECO:0000313" key="2">
    <source>
        <dbReference type="EMBL" id="CAD7228858.1"/>
    </source>
</evidence>
<evidence type="ECO:0000256" key="1">
    <source>
        <dbReference type="SAM" id="MobiDB-lite"/>
    </source>
</evidence>
<gene>
    <name evidence="2" type="ORF">CTOB1V02_LOCUS6736</name>
</gene>
<protein>
    <submittedName>
        <fullName evidence="2">Uncharacterized protein</fullName>
    </submittedName>
</protein>
<accession>A0A7R8ZLY4</accession>
<dbReference type="PROSITE" id="PS50041">
    <property type="entry name" value="C_TYPE_LECTIN_2"/>
    <property type="match status" value="1"/>
</dbReference>
<name>A0A7R8ZLY4_9CRUS</name>